<organism evidence="1 2">
    <name type="scientific">Actinidia rufa</name>
    <dbReference type="NCBI Taxonomy" id="165716"/>
    <lineage>
        <taxon>Eukaryota</taxon>
        <taxon>Viridiplantae</taxon>
        <taxon>Streptophyta</taxon>
        <taxon>Embryophyta</taxon>
        <taxon>Tracheophyta</taxon>
        <taxon>Spermatophyta</taxon>
        <taxon>Magnoliopsida</taxon>
        <taxon>eudicotyledons</taxon>
        <taxon>Gunneridae</taxon>
        <taxon>Pentapetalae</taxon>
        <taxon>asterids</taxon>
        <taxon>Ericales</taxon>
        <taxon>Actinidiaceae</taxon>
        <taxon>Actinidia</taxon>
    </lineage>
</organism>
<sequence length="225" mass="25529">MPATAMLGDCRERSSIAEESREREFNLLLGFDLGISTPCRYGGPRKSEVSRRPGFPNSRVRDIQSGAVHIDQRRDKSTTQKIKDLDARIDAINTGANIPITVDALISQIEPPLTERVMRVRVSSRFKFSSQLKMYEGKTNLMDHLDSYKNLIMLQGVMQKNASHFFTVHQKDEESLKDYVWRFNQAVLEVENPRDKVVVMAMVEGLRLGPLFDSLSKSVLVSTPK</sequence>
<gene>
    <name evidence="1" type="ORF">Acr_00g0044820</name>
</gene>
<dbReference type="EMBL" id="BJWL01000246">
    <property type="protein sequence ID" value="GFS36231.1"/>
    <property type="molecule type" value="Genomic_DNA"/>
</dbReference>
<comment type="caution">
    <text evidence="1">The sequence shown here is derived from an EMBL/GenBank/DDBJ whole genome shotgun (WGS) entry which is preliminary data.</text>
</comment>
<evidence type="ECO:0000313" key="1">
    <source>
        <dbReference type="EMBL" id="GFS36231.1"/>
    </source>
</evidence>
<accession>A0A7J0DKG3</accession>
<dbReference type="AlphaFoldDB" id="A0A7J0DKG3"/>
<keyword evidence="2" id="KW-1185">Reference proteome</keyword>
<evidence type="ECO:0008006" key="3">
    <source>
        <dbReference type="Google" id="ProtNLM"/>
    </source>
</evidence>
<reference evidence="2" key="1">
    <citation type="submission" date="2019-07" db="EMBL/GenBank/DDBJ databases">
        <title>De Novo Assembly of kiwifruit Actinidia rufa.</title>
        <authorList>
            <person name="Sugita-Konishi S."/>
            <person name="Sato K."/>
            <person name="Mori E."/>
            <person name="Abe Y."/>
            <person name="Kisaki G."/>
            <person name="Hamano K."/>
            <person name="Suezawa K."/>
            <person name="Otani M."/>
            <person name="Fukuda T."/>
            <person name="Manabe T."/>
            <person name="Gomi K."/>
            <person name="Tabuchi M."/>
            <person name="Akimitsu K."/>
            <person name="Kataoka I."/>
        </authorList>
    </citation>
    <scope>NUCLEOTIDE SEQUENCE [LARGE SCALE GENOMIC DNA]</scope>
    <source>
        <strain evidence="2">cv. Fuchu</strain>
    </source>
</reference>
<protein>
    <recommendedName>
        <fullName evidence="3">Retrotransposon gag domain-containing protein</fullName>
    </recommendedName>
</protein>
<proteinExistence type="predicted"/>
<name>A0A7J0DKG3_9ERIC</name>
<dbReference type="Proteomes" id="UP000585474">
    <property type="component" value="Unassembled WGS sequence"/>
</dbReference>
<evidence type="ECO:0000313" key="2">
    <source>
        <dbReference type="Proteomes" id="UP000585474"/>
    </source>
</evidence>